<evidence type="ECO:0000313" key="2">
    <source>
        <dbReference type="EMBL" id="GGC48121.1"/>
    </source>
</evidence>
<dbReference type="InterPro" id="IPR035093">
    <property type="entry name" value="RelE/ParE_toxin_dom_sf"/>
</dbReference>
<name>A0ABQ1MWP6_9SPHI</name>
<dbReference type="Gene3D" id="3.30.2310.20">
    <property type="entry name" value="RelE-like"/>
    <property type="match status" value="1"/>
</dbReference>
<dbReference type="EMBL" id="BMIK01000029">
    <property type="protein sequence ID" value="GGC48121.1"/>
    <property type="molecule type" value="Genomic_DNA"/>
</dbReference>
<protein>
    <submittedName>
        <fullName evidence="2">Uncharacterized protein</fullName>
    </submittedName>
</protein>
<proteinExistence type="predicted"/>
<comment type="caution">
    <text evidence="2">The sequence shown here is derived from an EMBL/GenBank/DDBJ whole genome shotgun (WGS) entry which is preliminary data.</text>
</comment>
<dbReference type="Proteomes" id="UP000597338">
    <property type="component" value="Unassembled WGS sequence"/>
</dbReference>
<organism evidence="2 3">
    <name type="scientific">Parapedobacter defluvii</name>
    <dbReference type="NCBI Taxonomy" id="2045106"/>
    <lineage>
        <taxon>Bacteria</taxon>
        <taxon>Pseudomonadati</taxon>
        <taxon>Bacteroidota</taxon>
        <taxon>Sphingobacteriia</taxon>
        <taxon>Sphingobacteriales</taxon>
        <taxon>Sphingobacteriaceae</taxon>
        <taxon>Parapedobacter</taxon>
    </lineage>
</organism>
<keyword evidence="3" id="KW-1185">Reference proteome</keyword>
<dbReference type="RefSeq" id="WP_188753769.1">
    <property type="nucleotide sequence ID" value="NZ_BMIK01000029.1"/>
</dbReference>
<evidence type="ECO:0000313" key="3">
    <source>
        <dbReference type="Proteomes" id="UP000597338"/>
    </source>
</evidence>
<evidence type="ECO:0000256" key="1">
    <source>
        <dbReference type="ARBA" id="ARBA00022649"/>
    </source>
</evidence>
<dbReference type="Pfam" id="PF05016">
    <property type="entry name" value="ParE_toxin"/>
    <property type="match status" value="1"/>
</dbReference>
<gene>
    <name evidence="2" type="ORF">GCM10011386_45380</name>
</gene>
<accession>A0ABQ1MWP6</accession>
<reference evidence="3" key="1">
    <citation type="journal article" date="2019" name="Int. J. Syst. Evol. Microbiol.">
        <title>The Global Catalogue of Microorganisms (GCM) 10K type strain sequencing project: providing services to taxonomists for standard genome sequencing and annotation.</title>
        <authorList>
            <consortium name="The Broad Institute Genomics Platform"/>
            <consortium name="The Broad Institute Genome Sequencing Center for Infectious Disease"/>
            <person name="Wu L."/>
            <person name="Ma J."/>
        </authorList>
    </citation>
    <scope>NUCLEOTIDE SEQUENCE [LARGE SCALE GENOMIC DNA]</scope>
    <source>
        <strain evidence="3">CGMCC 1.15342</strain>
    </source>
</reference>
<sequence length="99" mass="11615">MVTVWSKRAKNELTKAFEYISLESPQNARKVVETIVDLTLALPENPLKHPLDKYKTNNDGAWRAFEKYHFRVSYREWKKKSASYDLGTQADRRLIINSV</sequence>
<dbReference type="InterPro" id="IPR007712">
    <property type="entry name" value="RelE/ParE_toxin"/>
</dbReference>
<keyword evidence="1" id="KW-1277">Toxin-antitoxin system</keyword>